<evidence type="ECO:0000256" key="3">
    <source>
        <dbReference type="ARBA" id="ARBA00022989"/>
    </source>
</evidence>
<comment type="subcellular location">
    <subcellularLocation>
        <location evidence="5">Cell membrane</location>
        <topology evidence="5">Multi-pass membrane protein</topology>
    </subcellularLocation>
    <subcellularLocation>
        <location evidence="1">Membrane</location>
        <topology evidence="1">Multi-pass membrane protein</topology>
    </subcellularLocation>
</comment>
<organism evidence="7 8">
    <name type="scientific">Virgisporangium aliadipatigenens</name>
    <dbReference type="NCBI Taxonomy" id="741659"/>
    <lineage>
        <taxon>Bacteria</taxon>
        <taxon>Bacillati</taxon>
        <taxon>Actinomycetota</taxon>
        <taxon>Actinomycetes</taxon>
        <taxon>Micromonosporales</taxon>
        <taxon>Micromonosporaceae</taxon>
        <taxon>Virgisporangium</taxon>
    </lineage>
</organism>
<evidence type="ECO:0000256" key="2">
    <source>
        <dbReference type="ARBA" id="ARBA00022692"/>
    </source>
</evidence>
<keyword evidence="8" id="KW-1185">Reference proteome</keyword>
<keyword evidence="2 5" id="KW-0812">Transmembrane</keyword>
<reference evidence="7" key="1">
    <citation type="submission" date="2021-01" db="EMBL/GenBank/DDBJ databases">
        <title>Whole genome shotgun sequence of Virgisporangium aliadipatigenens NBRC 105644.</title>
        <authorList>
            <person name="Komaki H."/>
            <person name="Tamura T."/>
        </authorList>
    </citation>
    <scope>NUCLEOTIDE SEQUENCE</scope>
    <source>
        <strain evidence="7">NBRC 105644</strain>
    </source>
</reference>
<feature type="transmembrane region" description="Helical" evidence="5">
    <location>
        <begin position="58"/>
        <end position="80"/>
    </location>
</feature>
<sequence length="247" mass="26498">MNTLAKFTWVEFKLLARDMISIPLTLVIPLGLVVAFGLPDSSRRPDPGLGGLTAIDSVLPTLALTVAVAVLAFTVLPTYLTMYRERRLLRRLATTPVKPSTVLGAQLLINIGLVLVSLGLVLVVGMSALGMHLPRSVPWFLVSMVLGLAAVFSISLLIASVAKTARGGSGWGFLLFFPSMFFAGVYLPKEAMPDVLARIGDFTPLGAFRQTVQDAWLGERPEWLMLGFLAAVAAGCAAAAAKLFRWE</sequence>
<evidence type="ECO:0000256" key="1">
    <source>
        <dbReference type="ARBA" id="ARBA00004141"/>
    </source>
</evidence>
<dbReference type="EMBL" id="BOPF01000024">
    <property type="protein sequence ID" value="GIJ49026.1"/>
    <property type="molecule type" value="Genomic_DNA"/>
</dbReference>
<proteinExistence type="inferred from homology"/>
<feature type="transmembrane region" description="Helical" evidence="5">
    <location>
        <begin position="137"/>
        <end position="159"/>
    </location>
</feature>
<dbReference type="PANTHER" id="PTHR43027">
    <property type="entry name" value="DOXORUBICIN RESISTANCE ABC TRANSPORTER PERMEASE PROTEIN DRRC-RELATED"/>
    <property type="match status" value="1"/>
</dbReference>
<dbReference type="PANTHER" id="PTHR43027:SF2">
    <property type="entry name" value="TRANSPORT PERMEASE PROTEIN"/>
    <property type="match status" value="1"/>
</dbReference>
<protein>
    <recommendedName>
        <fullName evidence="5">Transport permease protein</fullName>
    </recommendedName>
</protein>
<gene>
    <name evidence="7" type="ORF">Val02_59120</name>
</gene>
<evidence type="ECO:0000259" key="6">
    <source>
        <dbReference type="PROSITE" id="PS51012"/>
    </source>
</evidence>
<evidence type="ECO:0000256" key="4">
    <source>
        <dbReference type="ARBA" id="ARBA00023136"/>
    </source>
</evidence>
<feature type="transmembrane region" description="Helical" evidence="5">
    <location>
        <begin position="223"/>
        <end position="244"/>
    </location>
</feature>
<dbReference type="PROSITE" id="PS51012">
    <property type="entry name" value="ABC_TM2"/>
    <property type="match status" value="1"/>
</dbReference>
<keyword evidence="5" id="KW-0813">Transport</keyword>
<dbReference type="InterPro" id="IPR052902">
    <property type="entry name" value="ABC-2_transporter"/>
</dbReference>
<dbReference type="Pfam" id="PF01061">
    <property type="entry name" value="ABC2_membrane"/>
    <property type="match status" value="1"/>
</dbReference>
<evidence type="ECO:0000313" key="7">
    <source>
        <dbReference type="EMBL" id="GIJ49026.1"/>
    </source>
</evidence>
<comment type="similarity">
    <text evidence="5">Belongs to the ABC-2 integral membrane protein family.</text>
</comment>
<keyword evidence="5" id="KW-1003">Cell membrane</keyword>
<dbReference type="RefSeq" id="WP_203902502.1">
    <property type="nucleotide sequence ID" value="NZ_BOPF01000024.1"/>
</dbReference>
<keyword evidence="4 5" id="KW-0472">Membrane</keyword>
<dbReference type="InterPro" id="IPR013525">
    <property type="entry name" value="ABC2_TM"/>
</dbReference>
<name>A0A8J3YSI2_9ACTN</name>
<keyword evidence="3 5" id="KW-1133">Transmembrane helix</keyword>
<dbReference type="AlphaFoldDB" id="A0A8J3YSI2"/>
<accession>A0A8J3YSI2</accession>
<dbReference type="GO" id="GO:0140359">
    <property type="term" value="F:ABC-type transporter activity"/>
    <property type="evidence" value="ECO:0007669"/>
    <property type="project" value="InterPro"/>
</dbReference>
<dbReference type="InterPro" id="IPR047817">
    <property type="entry name" value="ABC2_TM_bact-type"/>
</dbReference>
<feature type="transmembrane region" description="Helical" evidence="5">
    <location>
        <begin position="171"/>
        <end position="188"/>
    </location>
</feature>
<comment type="caution">
    <text evidence="7">The sequence shown here is derived from an EMBL/GenBank/DDBJ whole genome shotgun (WGS) entry which is preliminary data.</text>
</comment>
<feature type="transmembrane region" description="Helical" evidence="5">
    <location>
        <begin position="101"/>
        <end position="125"/>
    </location>
</feature>
<dbReference type="GO" id="GO:0005886">
    <property type="term" value="C:plasma membrane"/>
    <property type="evidence" value="ECO:0007669"/>
    <property type="project" value="UniProtKB-SubCell"/>
</dbReference>
<feature type="transmembrane region" description="Helical" evidence="5">
    <location>
        <begin position="20"/>
        <end position="38"/>
    </location>
</feature>
<feature type="domain" description="ABC transmembrane type-2" evidence="6">
    <location>
        <begin position="20"/>
        <end position="247"/>
    </location>
</feature>
<dbReference type="Proteomes" id="UP000619260">
    <property type="component" value="Unassembled WGS sequence"/>
</dbReference>
<evidence type="ECO:0000313" key="8">
    <source>
        <dbReference type="Proteomes" id="UP000619260"/>
    </source>
</evidence>
<evidence type="ECO:0000256" key="5">
    <source>
        <dbReference type="RuleBase" id="RU361157"/>
    </source>
</evidence>